<keyword evidence="3" id="KW-1185">Reference proteome</keyword>
<feature type="region of interest" description="Disordered" evidence="1">
    <location>
        <begin position="64"/>
        <end position="211"/>
    </location>
</feature>
<reference evidence="2" key="2">
    <citation type="submission" date="2020-06" db="EMBL/GenBank/DDBJ databases">
        <authorList>
            <person name="Sheffer M."/>
        </authorList>
    </citation>
    <scope>NUCLEOTIDE SEQUENCE</scope>
</reference>
<reference evidence="2" key="1">
    <citation type="journal article" date="2020" name="bioRxiv">
        <title>Chromosome-level reference genome of the European wasp spider Argiope bruennichi: a resource for studies on range expansion and evolutionary adaptation.</title>
        <authorList>
            <person name="Sheffer M.M."/>
            <person name="Hoppe A."/>
            <person name="Krehenwinkel H."/>
            <person name="Uhl G."/>
            <person name="Kuss A.W."/>
            <person name="Jensen L."/>
            <person name="Jensen C."/>
            <person name="Gillespie R.G."/>
            <person name="Hoff K.J."/>
            <person name="Prost S."/>
        </authorList>
    </citation>
    <scope>NUCLEOTIDE SEQUENCE</scope>
</reference>
<evidence type="ECO:0000313" key="2">
    <source>
        <dbReference type="EMBL" id="KAF8788738.1"/>
    </source>
</evidence>
<dbReference type="Proteomes" id="UP000807504">
    <property type="component" value="Unassembled WGS sequence"/>
</dbReference>
<dbReference type="EMBL" id="JABXBU010000012">
    <property type="protein sequence ID" value="KAF8788738.1"/>
    <property type="molecule type" value="Genomic_DNA"/>
</dbReference>
<name>A0A8T0FET4_ARGBR</name>
<evidence type="ECO:0000313" key="3">
    <source>
        <dbReference type="Proteomes" id="UP000807504"/>
    </source>
</evidence>
<evidence type="ECO:0000256" key="1">
    <source>
        <dbReference type="SAM" id="MobiDB-lite"/>
    </source>
</evidence>
<sequence>MHGHRDNPQGGATPPGRTNSAGTHKPRLQRTPRHTDTYTRKSHWTHGNLPTAYTQWAYKIVRSPVTKPPPAAPPAKRPALLQPKRTPAPAGDKLTPYRGPHHKQEPRRTAIPTPQRDSRLKEPPTLLGTACRSPSTKKLRPRHPPGTAPSPPRTAYRHRSGTNTGPTTCNSTPTEQNDTYTPKPHTGAPAGPTEEKKNPPRIPATTPITRI</sequence>
<protein>
    <submittedName>
        <fullName evidence="2">Uncharacterized protein</fullName>
    </submittedName>
</protein>
<gene>
    <name evidence="2" type="ORF">HNY73_006744</name>
</gene>
<feature type="compositionally biased region" description="Pro residues" evidence="1">
    <location>
        <begin position="66"/>
        <end position="76"/>
    </location>
</feature>
<dbReference type="AlphaFoldDB" id="A0A8T0FET4"/>
<proteinExistence type="predicted"/>
<accession>A0A8T0FET4</accession>
<organism evidence="2 3">
    <name type="scientific">Argiope bruennichi</name>
    <name type="common">Wasp spider</name>
    <name type="synonym">Aranea bruennichi</name>
    <dbReference type="NCBI Taxonomy" id="94029"/>
    <lineage>
        <taxon>Eukaryota</taxon>
        <taxon>Metazoa</taxon>
        <taxon>Ecdysozoa</taxon>
        <taxon>Arthropoda</taxon>
        <taxon>Chelicerata</taxon>
        <taxon>Arachnida</taxon>
        <taxon>Araneae</taxon>
        <taxon>Araneomorphae</taxon>
        <taxon>Entelegynae</taxon>
        <taxon>Araneoidea</taxon>
        <taxon>Araneidae</taxon>
        <taxon>Argiope</taxon>
    </lineage>
</organism>
<feature type="compositionally biased region" description="Polar residues" evidence="1">
    <location>
        <begin position="161"/>
        <end position="180"/>
    </location>
</feature>
<comment type="caution">
    <text evidence="2">The sequence shown here is derived from an EMBL/GenBank/DDBJ whole genome shotgun (WGS) entry which is preliminary data.</text>
</comment>
<feature type="region of interest" description="Disordered" evidence="1">
    <location>
        <begin position="1"/>
        <end position="51"/>
    </location>
</feature>